<keyword evidence="4" id="KW-0812">Transmembrane</keyword>
<reference evidence="10" key="1">
    <citation type="submission" date="2020-11" db="EMBL/GenBank/DDBJ databases">
        <authorList>
            <person name="Tran Van P."/>
        </authorList>
    </citation>
    <scope>NUCLEOTIDE SEQUENCE</scope>
</reference>
<dbReference type="GO" id="GO:0006850">
    <property type="term" value="P:pyruvate import into mitochondria"/>
    <property type="evidence" value="ECO:0007669"/>
    <property type="project" value="InterPro"/>
</dbReference>
<dbReference type="InterPro" id="IPR005336">
    <property type="entry name" value="MPC"/>
</dbReference>
<evidence type="ECO:0000313" key="10">
    <source>
        <dbReference type="EMBL" id="CAD7275774.1"/>
    </source>
</evidence>
<dbReference type="Pfam" id="PF03650">
    <property type="entry name" value="MPC"/>
    <property type="match status" value="1"/>
</dbReference>
<evidence type="ECO:0000313" key="11">
    <source>
        <dbReference type="Proteomes" id="UP000678499"/>
    </source>
</evidence>
<comment type="similarity">
    <text evidence="2 9">Belongs to the mitochondrial pyruvate carrier (MPC) (TC 2.A.105) family.</text>
</comment>
<evidence type="ECO:0000256" key="6">
    <source>
        <dbReference type="ARBA" id="ARBA00022989"/>
    </source>
</evidence>
<evidence type="ECO:0000256" key="2">
    <source>
        <dbReference type="ARBA" id="ARBA00006416"/>
    </source>
</evidence>
<evidence type="ECO:0000256" key="1">
    <source>
        <dbReference type="ARBA" id="ARBA00004448"/>
    </source>
</evidence>
<keyword evidence="5 9" id="KW-0999">Mitochondrion inner membrane</keyword>
<organism evidence="10">
    <name type="scientific">Notodromas monacha</name>
    <dbReference type="NCBI Taxonomy" id="399045"/>
    <lineage>
        <taxon>Eukaryota</taxon>
        <taxon>Metazoa</taxon>
        <taxon>Ecdysozoa</taxon>
        <taxon>Arthropoda</taxon>
        <taxon>Crustacea</taxon>
        <taxon>Oligostraca</taxon>
        <taxon>Ostracoda</taxon>
        <taxon>Podocopa</taxon>
        <taxon>Podocopida</taxon>
        <taxon>Cypridocopina</taxon>
        <taxon>Cypridoidea</taxon>
        <taxon>Cyprididae</taxon>
        <taxon>Notodromas</taxon>
    </lineage>
</organism>
<dbReference type="EMBL" id="CAJPEX010000479">
    <property type="protein sequence ID" value="CAG0915926.1"/>
    <property type="molecule type" value="Genomic_DNA"/>
</dbReference>
<evidence type="ECO:0000256" key="7">
    <source>
        <dbReference type="ARBA" id="ARBA00023128"/>
    </source>
</evidence>
<proteinExistence type="inferred from homology"/>
<evidence type="ECO:0000256" key="3">
    <source>
        <dbReference type="ARBA" id="ARBA00022448"/>
    </source>
</evidence>
<evidence type="ECO:0000256" key="9">
    <source>
        <dbReference type="RuleBase" id="RU363100"/>
    </source>
</evidence>
<evidence type="ECO:0000256" key="5">
    <source>
        <dbReference type="ARBA" id="ARBA00022792"/>
    </source>
</evidence>
<accession>A0A7R9BKN3</accession>
<protein>
    <recommendedName>
        <fullName evidence="9">Mitochondrial pyruvate carrier</fullName>
    </recommendedName>
</protein>
<comment type="subcellular location">
    <subcellularLocation>
        <location evidence="1 9">Mitochondrion inner membrane</location>
        <topology evidence="1 9">Multi-pass membrane protein</topology>
    </subcellularLocation>
</comment>
<dbReference type="PANTHER" id="PTHR14154">
    <property type="entry name" value="UPF0041 BRAIN PROTEIN 44-RELATED"/>
    <property type="match status" value="1"/>
</dbReference>
<keyword evidence="8" id="KW-0472">Membrane</keyword>
<dbReference type="AlphaFoldDB" id="A0A7R9BKN3"/>
<evidence type="ECO:0000256" key="8">
    <source>
        <dbReference type="ARBA" id="ARBA00023136"/>
    </source>
</evidence>
<keyword evidence="11" id="KW-1185">Reference proteome</keyword>
<dbReference type="EMBL" id="OA882516">
    <property type="protein sequence ID" value="CAD7275774.1"/>
    <property type="molecule type" value="Genomic_DNA"/>
</dbReference>
<dbReference type="GO" id="GO:0005743">
    <property type="term" value="C:mitochondrial inner membrane"/>
    <property type="evidence" value="ECO:0007669"/>
    <property type="project" value="UniProtKB-SubCell"/>
</dbReference>
<keyword evidence="7 9" id="KW-0496">Mitochondrion</keyword>
<name>A0A7R9BKN3_9CRUS</name>
<evidence type="ECO:0000256" key="4">
    <source>
        <dbReference type="ARBA" id="ARBA00022692"/>
    </source>
</evidence>
<gene>
    <name evidence="10" type="ORF">NMOB1V02_LOCUS3563</name>
</gene>
<dbReference type="Proteomes" id="UP000678499">
    <property type="component" value="Unassembled WGS sequence"/>
</dbReference>
<keyword evidence="3 9" id="KW-0813">Transport</keyword>
<sequence>MASLFSRAVASIRSKEMRDYLTSTHFWGPVANWGIPIAAIGDLKKDPSMISGKMTFALCCYSLMFARFAWMVKPRNLLLLACHITNEAAQLTQMGRLIHHEHFGGKAQWEAKKVAAESKTS</sequence>
<keyword evidence="6" id="KW-1133">Transmembrane helix</keyword>
<comment type="function">
    <text evidence="9">Mediates the uptake of pyruvate into mitochondria.</text>
</comment>
<dbReference type="OrthoDB" id="1697690at2759"/>